<dbReference type="InterPro" id="IPR003593">
    <property type="entry name" value="AAA+_ATPase"/>
</dbReference>
<dbReference type="OrthoDB" id="9809379at2"/>
<proteinExistence type="inferred from homology"/>
<evidence type="ECO:0000259" key="4">
    <source>
        <dbReference type="SMART" id="SM00382"/>
    </source>
</evidence>
<accession>A0A2P4ESI6</accession>
<dbReference type="SUPFAM" id="SSF52540">
    <property type="entry name" value="P-loop containing nucleoside triphosphate hydrolases"/>
    <property type="match status" value="2"/>
</dbReference>
<dbReference type="Gene3D" id="3.40.50.300">
    <property type="entry name" value="P-loop containing nucleotide triphosphate hydrolases"/>
    <property type="match status" value="2"/>
</dbReference>
<evidence type="ECO:0000256" key="3">
    <source>
        <dbReference type="ARBA" id="ARBA00022840"/>
    </source>
</evidence>
<feature type="domain" description="AAA+ ATPase" evidence="4">
    <location>
        <begin position="491"/>
        <end position="620"/>
    </location>
</feature>
<dbReference type="CDD" id="cd19481">
    <property type="entry name" value="RecA-like_protease"/>
    <property type="match status" value="1"/>
</dbReference>
<evidence type="ECO:0000313" key="5">
    <source>
        <dbReference type="EMBL" id="POB02023.1"/>
    </source>
</evidence>
<dbReference type="Pfam" id="PF00004">
    <property type="entry name" value="AAA"/>
    <property type="match status" value="2"/>
</dbReference>
<dbReference type="PANTHER" id="PTHR23073">
    <property type="entry name" value="26S PROTEASOME REGULATORY SUBUNIT"/>
    <property type="match status" value="1"/>
</dbReference>
<evidence type="ECO:0000313" key="6">
    <source>
        <dbReference type="Proteomes" id="UP000243451"/>
    </source>
</evidence>
<name>A0A2P4ESI6_9GAMM</name>
<comment type="caution">
    <text evidence="5">The sequence shown here is derived from an EMBL/GenBank/DDBJ whole genome shotgun (WGS) entry which is preliminary data.</text>
</comment>
<evidence type="ECO:0000256" key="1">
    <source>
        <dbReference type="ARBA" id="ARBA00006914"/>
    </source>
</evidence>
<dbReference type="RefSeq" id="WP_104739164.1">
    <property type="nucleotide sequence ID" value="NZ_BMHR01000033.1"/>
</dbReference>
<dbReference type="GO" id="GO:0016887">
    <property type="term" value="F:ATP hydrolysis activity"/>
    <property type="evidence" value="ECO:0007669"/>
    <property type="project" value="InterPro"/>
</dbReference>
<keyword evidence="3" id="KW-0067">ATP-binding</keyword>
<evidence type="ECO:0000256" key="2">
    <source>
        <dbReference type="ARBA" id="ARBA00022741"/>
    </source>
</evidence>
<dbReference type="Proteomes" id="UP000243451">
    <property type="component" value="Unassembled WGS sequence"/>
</dbReference>
<dbReference type="InterPro" id="IPR003959">
    <property type="entry name" value="ATPase_AAA_core"/>
</dbReference>
<organism evidence="5 6">
    <name type="scientific">Halopseudomonas oceani</name>
    <dbReference type="NCBI Taxonomy" id="1708783"/>
    <lineage>
        <taxon>Bacteria</taxon>
        <taxon>Pseudomonadati</taxon>
        <taxon>Pseudomonadota</taxon>
        <taxon>Gammaproteobacteria</taxon>
        <taxon>Pseudomonadales</taxon>
        <taxon>Pseudomonadaceae</taxon>
        <taxon>Halopseudomonas</taxon>
    </lineage>
</organism>
<dbReference type="GO" id="GO:0005524">
    <property type="term" value="F:ATP binding"/>
    <property type="evidence" value="ECO:0007669"/>
    <property type="project" value="UniProtKB-KW"/>
</dbReference>
<feature type="domain" description="AAA+ ATPase" evidence="4">
    <location>
        <begin position="254"/>
        <end position="382"/>
    </location>
</feature>
<comment type="similarity">
    <text evidence="1">Belongs to the AAA ATPase family.</text>
</comment>
<protein>
    <submittedName>
        <fullName evidence="5">ATPase</fullName>
    </submittedName>
</protein>
<dbReference type="AlphaFoldDB" id="A0A2P4ESI6"/>
<gene>
    <name evidence="5" type="ORF">C1949_14330</name>
</gene>
<keyword evidence="6" id="KW-1185">Reference proteome</keyword>
<dbReference type="SMART" id="SM00382">
    <property type="entry name" value="AAA"/>
    <property type="match status" value="2"/>
</dbReference>
<sequence>MKAFSQFLPLDLELPMTPQPDVSTLSMHFAFRLMIYMQGHRQLLQHRGIADVEVARSLGLGEFVEVDTYDRQHLQQQLRRNARCFAEAGHKLAYPEPLGINLQALARMLGLNSAACQVLGLCALMHSDSLLHRCITLFGGFDNRRLVHTLALLLQLPPGDIQIAMGKGAPLFASGLLEVDYAVGDFHLCDRLSFSSPDLLDQLCHHRGATEDLFRHSFRISEPGLLSAASYPHLEQEIDIALRFLRKSQAQSRVGVNVLIYGPPGTGKTELCRLLASELGSELYEIAVSDRDGDPIPGHQRLCALRSAMHVLRGSQALVLLDEIEDIFHEHGNSSRRLYKSWVNRVLEENNQPCFWLSNDIRELDSAYIRRFDLIIEATNPARQSREQILLNLGAGRLGQDMLGKLTSHDALSPAVFKRAYEVARMSQPRAGRRQNQVLERILDATLKAQGHAPLERSGDKSSRLPGLYSPALVNTDIALDDLLAGLRRCPQARLCFYGRPGTGKTAFAHWLADSLSKPVLVKRCSDLIGPLVGQTEQNLAAAFSQAQETGAVLVLDEVDSFLQDRSKAKHTWEVTGVNEMLTQMEAFDGLFIASTNLMNDLDEAALRRFDLKVNFKALRAEQIVELFQSHILELKLKDPQQLGLNKVVGLNNLAPGDFAAVARRARFKPFSDGLGFADALVEEVGLKRDGVKRTIGFVN</sequence>
<reference evidence="5 6" key="1">
    <citation type="submission" date="2018-01" db="EMBL/GenBank/DDBJ databases">
        <title>Draft genome of the type strain Pseudomonas oceani DSM 100277 isolated from the deep water in Okinawa trough, northwestern Pacific Ocean.</title>
        <authorList>
            <person name="Gomila M."/>
            <person name="Mulet M."/>
            <person name="Garcia-Valdes E."/>
            <person name="Lalucat J."/>
        </authorList>
    </citation>
    <scope>NUCLEOTIDE SEQUENCE [LARGE SCALE GENOMIC DNA]</scope>
    <source>
        <strain evidence="5 6">DSM 100277</strain>
    </source>
</reference>
<dbReference type="EMBL" id="PPSK01000015">
    <property type="protein sequence ID" value="POB02023.1"/>
    <property type="molecule type" value="Genomic_DNA"/>
</dbReference>
<keyword evidence="2" id="KW-0547">Nucleotide-binding</keyword>
<dbReference type="InterPro" id="IPR027417">
    <property type="entry name" value="P-loop_NTPase"/>
</dbReference>
<dbReference type="InterPro" id="IPR050221">
    <property type="entry name" value="26S_Proteasome_ATPase"/>
</dbReference>